<sequence length="70" mass="7089">MAARTLPGAGALRACGDGPKVQRQCVLPSAPAAAALRPVRAEHADAPTGPLPFGLMVRYPAEAEACAEHG</sequence>
<gene>
    <name evidence="1" type="ORF">EDD38_5460</name>
</gene>
<dbReference type="Proteomes" id="UP000266906">
    <property type="component" value="Unassembled WGS sequence"/>
</dbReference>
<protein>
    <submittedName>
        <fullName evidence="1">Uncharacterized protein</fullName>
    </submittedName>
</protein>
<dbReference type="AlphaFoldDB" id="A0A3N4SKJ4"/>
<organism evidence="1 2">
    <name type="scientific">Kitasatospora cineracea</name>
    <dbReference type="NCBI Taxonomy" id="88074"/>
    <lineage>
        <taxon>Bacteria</taxon>
        <taxon>Bacillati</taxon>
        <taxon>Actinomycetota</taxon>
        <taxon>Actinomycetes</taxon>
        <taxon>Kitasatosporales</taxon>
        <taxon>Streptomycetaceae</taxon>
        <taxon>Kitasatospora</taxon>
    </lineage>
</organism>
<evidence type="ECO:0000313" key="1">
    <source>
        <dbReference type="EMBL" id="RPE37074.1"/>
    </source>
</evidence>
<accession>A0A3N4SKJ4</accession>
<name>A0A3N4SKJ4_9ACTN</name>
<dbReference type="EMBL" id="RKQG01000001">
    <property type="protein sequence ID" value="RPE37074.1"/>
    <property type="molecule type" value="Genomic_DNA"/>
</dbReference>
<evidence type="ECO:0000313" key="2">
    <source>
        <dbReference type="Proteomes" id="UP000266906"/>
    </source>
</evidence>
<proteinExistence type="predicted"/>
<comment type="caution">
    <text evidence="1">The sequence shown here is derived from an EMBL/GenBank/DDBJ whole genome shotgun (WGS) entry which is preliminary data.</text>
</comment>
<keyword evidence="2" id="KW-1185">Reference proteome</keyword>
<reference evidence="1 2" key="1">
    <citation type="submission" date="2018-11" db="EMBL/GenBank/DDBJ databases">
        <title>Sequencing the genomes of 1000 actinobacteria strains.</title>
        <authorList>
            <person name="Klenk H.-P."/>
        </authorList>
    </citation>
    <scope>NUCLEOTIDE SEQUENCE [LARGE SCALE GENOMIC DNA]</scope>
    <source>
        <strain evidence="1 2">DSM 44781</strain>
    </source>
</reference>